<comment type="caution">
    <text evidence="2">The sequence shown here is derived from an EMBL/GenBank/DDBJ whole genome shotgun (WGS) entry which is preliminary data.</text>
</comment>
<evidence type="ECO:0000313" key="2">
    <source>
        <dbReference type="EMBL" id="KAJ8895948.1"/>
    </source>
</evidence>
<protein>
    <submittedName>
        <fullName evidence="2">Uncharacterized protein</fullName>
    </submittedName>
</protein>
<evidence type="ECO:0000313" key="3">
    <source>
        <dbReference type="Proteomes" id="UP001159363"/>
    </source>
</evidence>
<reference evidence="2 3" key="1">
    <citation type="submission" date="2023-02" db="EMBL/GenBank/DDBJ databases">
        <title>LHISI_Scaffold_Assembly.</title>
        <authorList>
            <person name="Stuart O.P."/>
            <person name="Cleave R."/>
            <person name="Magrath M.J.L."/>
            <person name="Mikheyev A.S."/>
        </authorList>
    </citation>
    <scope>NUCLEOTIDE SEQUENCE [LARGE SCALE GENOMIC DNA]</scope>
    <source>
        <strain evidence="2">Daus_M_001</strain>
        <tissue evidence="2">Leg muscle</tissue>
    </source>
</reference>
<feature type="region of interest" description="Disordered" evidence="1">
    <location>
        <begin position="1"/>
        <end position="22"/>
    </location>
</feature>
<proteinExistence type="predicted"/>
<dbReference type="Proteomes" id="UP001159363">
    <property type="component" value="Chromosome 1"/>
</dbReference>
<evidence type="ECO:0000256" key="1">
    <source>
        <dbReference type="SAM" id="MobiDB-lite"/>
    </source>
</evidence>
<gene>
    <name evidence="2" type="ORF">PR048_001289</name>
</gene>
<keyword evidence="3" id="KW-1185">Reference proteome</keyword>
<name>A0ABQ9IGZ1_9NEOP</name>
<organism evidence="2 3">
    <name type="scientific">Dryococelus australis</name>
    <dbReference type="NCBI Taxonomy" id="614101"/>
    <lineage>
        <taxon>Eukaryota</taxon>
        <taxon>Metazoa</taxon>
        <taxon>Ecdysozoa</taxon>
        <taxon>Arthropoda</taxon>
        <taxon>Hexapoda</taxon>
        <taxon>Insecta</taxon>
        <taxon>Pterygota</taxon>
        <taxon>Neoptera</taxon>
        <taxon>Polyneoptera</taxon>
        <taxon>Phasmatodea</taxon>
        <taxon>Verophasmatodea</taxon>
        <taxon>Anareolatae</taxon>
        <taxon>Phasmatidae</taxon>
        <taxon>Eurycanthinae</taxon>
        <taxon>Dryococelus</taxon>
    </lineage>
</organism>
<accession>A0ABQ9IGZ1</accession>
<dbReference type="EMBL" id="JARBHB010000001">
    <property type="protein sequence ID" value="KAJ8895948.1"/>
    <property type="molecule type" value="Genomic_DNA"/>
</dbReference>
<sequence>MGQRAGMPVGDGRIEVRPPPPPTEPDLAWCSRLVREIHFSCGELHDAEEMWLLVFMGSLVGPHSYFLGRRNTEHYETTRSHRRAFTVATHFGTTRNGTVSLQAVYQALVGERRSNVLLSSDAILLACAAGVHGINGCFTSVVLGALCQRRRQIWQHCRFETWYGTCHEKLNVSYYQTWWEMWPCKAENAMTCTIVARMTAAVVDFSQAFAESGIAVSPVRALYLRRQLRPFRCNVGREVVGGWGPGLRRYGPITLSILPSAAAKVVGHRAAYFQVLLPRIGNEVTELQVDSYKHFFALHSFILWFIVRETDRVRGIAVAEWLADSPPAKANRVRSPARSLPDFRMWESCRKLVGGFSRGYPASPNFHSGATSYSPQSPSSALKTSLSIYVVQRTADLKGPTCLHCCHHFSAEKRGSYKGHTGTRYNCAIAATRMALNWRAVFSREVNLQAILTMANVKGESSLLASASKSYSASAMSSGSPELMVATAVPATSSGVVPAVSLTSSV</sequence>